<comment type="caution">
    <text evidence="1">The sequence shown here is derived from an EMBL/GenBank/DDBJ whole genome shotgun (WGS) entry which is preliminary data.</text>
</comment>
<protein>
    <submittedName>
        <fullName evidence="1">Uncharacterized protein</fullName>
    </submittedName>
</protein>
<dbReference type="AlphaFoldDB" id="A0A834SJR5"/>
<dbReference type="Proteomes" id="UP000634136">
    <property type="component" value="Unassembled WGS sequence"/>
</dbReference>
<organism evidence="1 2">
    <name type="scientific">Senna tora</name>
    <dbReference type="NCBI Taxonomy" id="362788"/>
    <lineage>
        <taxon>Eukaryota</taxon>
        <taxon>Viridiplantae</taxon>
        <taxon>Streptophyta</taxon>
        <taxon>Embryophyta</taxon>
        <taxon>Tracheophyta</taxon>
        <taxon>Spermatophyta</taxon>
        <taxon>Magnoliopsida</taxon>
        <taxon>eudicotyledons</taxon>
        <taxon>Gunneridae</taxon>
        <taxon>Pentapetalae</taxon>
        <taxon>rosids</taxon>
        <taxon>fabids</taxon>
        <taxon>Fabales</taxon>
        <taxon>Fabaceae</taxon>
        <taxon>Caesalpinioideae</taxon>
        <taxon>Cassia clade</taxon>
        <taxon>Senna</taxon>
    </lineage>
</organism>
<accession>A0A834SJR5</accession>
<evidence type="ECO:0000313" key="2">
    <source>
        <dbReference type="Proteomes" id="UP000634136"/>
    </source>
</evidence>
<name>A0A834SJR5_9FABA</name>
<dbReference type="EMBL" id="JAAIUW010000013">
    <property type="protein sequence ID" value="KAF7804701.1"/>
    <property type="molecule type" value="Genomic_DNA"/>
</dbReference>
<gene>
    <name evidence="1" type="ORF">G2W53_043812</name>
</gene>
<sequence>MLLVVVEEVRLKERWRLMEDDIVKVVPSTMVCQDICTTIRFPEAVLNLPLL</sequence>
<evidence type="ECO:0000313" key="1">
    <source>
        <dbReference type="EMBL" id="KAF7804701.1"/>
    </source>
</evidence>
<reference evidence="1" key="1">
    <citation type="submission" date="2020-09" db="EMBL/GenBank/DDBJ databases">
        <title>Genome-Enabled Discovery of Anthraquinone Biosynthesis in Senna tora.</title>
        <authorList>
            <person name="Kang S.-H."/>
            <person name="Pandey R.P."/>
            <person name="Lee C.-M."/>
            <person name="Sim J.-S."/>
            <person name="Jeong J.-T."/>
            <person name="Choi B.-S."/>
            <person name="Jung M."/>
            <person name="Ginzburg D."/>
            <person name="Zhao K."/>
            <person name="Won S.Y."/>
            <person name="Oh T.-J."/>
            <person name="Yu Y."/>
            <person name="Kim N.-H."/>
            <person name="Lee O.R."/>
            <person name="Lee T.-H."/>
            <person name="Bashyal P."/>
            <person name="Kim T.-S."/>
            <person name="Lee W.-H."/>
            <person name="Kawkins C."/>
            <person name="Kim C.-K."/>
            <person name="Kim J.S."/>
            <person name="Ahn B.O."/>
            <person name="Rhee S.Y."/>
            <person name="Sohng J.K."/>
        </authorList>
    </citation>
    <scope>NUCLEOTIDE SEQUENCE</scope>
    <source>
        <tissue evidence="1">Leaf</tissue>
    </source>
</reference>
<keyword evidence="2" id="KW-1185">Reference proteome</keyword>
<proteinExistence type="predicted"/>